<dbReference type="Pfam" id="PF07992">
    <property type="entry name" value="Pyr_redox_2"/>
    <property type="match status" value="1"/>
</dbReference>
<dbReference type="InterPro" id="IPR016156">
    <property type="entry name" value="FAD/NAD-linked_Rdtase_dimer_sf"/>
</dbReference>
<dbReference type="InterPro" id="IPR036188">
    <property type="entry name" value="FAD/NAD-bd_sf"/>
</dbReference>
<dbReference type="InterPro" id="IPR050260">
    <property type="entry name" value="FAD-bd_OxRdtase"/>
</dbReference>
<accession>A0A147JVQ4</accession>
<dbReference type="GO" id="GO:0016491">
    <property type="term" value="F:oxidoreductase activity"/>
    <property type="evidence" value="ECO:0007669"/>
    <property type="project" value="InterPro"/>
</dbReference>
<dbReference type="PANTHER" id="PTHR43429">
    <property type="entry name" value="PYRIDINE NUCLEOTIDE-DISULFIDE OXIDOREDUCTASE DOMAIN-CONTAINING"/>
    <property type="match status" value="1"/>
</dbReference>
<dbReference type="STRING" id="1776334.APZ16_04925"/>
<keyword evidence="3" id="KW-0274">FAD</keyword>
<dbReference type="PANTHER" id="PTHR43429:SF3">
    <property type="entry name" value="NITRITE REDUCTASE [NAD(P)H]"/>
    <property type="match status" value="1"/>
</dbReference>
<comment type="caution">
    <text evidence="5">The sequence shown here is derived from an EMBL/GenBank/DDBJ whole genome shotgun (WGS) entry which is preliminary data.</text>
</comment>
<reference evidence="5 6" key="1">
    <citation type="journal article" date="2016" name="Nat. Microbiol.">
        <title>Genomic inference of the metabolism of cosmopolitan subsurface Archaea, Hadesarchaea.</title>
        <authorList>
            <person name="Baker B.J."/>
            <person name="Saw J.H."/>
            <person name="Lind A.E."/>
            <person name="Lazar C.S."/>
            <person name="Hinrichs K.-U."/>
            <person name="Teske A.P."/>
            <person name="Ettema T.J."/>
        </authorList>
    </citation>
    <scope>NUCLEOTIDE SEQUENCE [LARGE SCALE GENOMIC DNA]</scope>
</reference>
<proteinExistence type="predicted"/>
<dbReference type="Gene3D" id="3.30.390.30">
    <property type="match status" value="1"/>
</dbReference>
<evidence type="ECO:0000256" key="2">
    <source>
        <dbReference type="ARBA" id="ARBA00022630"/>
    </source>
</evidence>
<protein>
    <recommendedName>
        <fullName evidence="4">FAD/NAD(P)-binding domain-containing protein</fullName>
    </recommendedName>
</protein>
<dbReference type="Proteomes" id="UP000074294">
    <property type="component" value="Unassembled WGS sequence"/>
</dbReference>
<dbReference type="InterPro" id="IPR023753">
    <property type="entry name" value="FAD/NAD-binding_dom"/>
</dbReference>
<feature type="domain" description="FAD/NAD(P)-binding" evidence="4">
    <location>
        <begin position="1"/>
        <end position="294"/>
    </location>
</feature>
<dbReference type="EMBL" id="LQMQ01000039">
    <property type="protein sequence ID" value="KUO40531.1"/>
    <property type="molecule type" value="Genomic_DNA"/>
</dbReference>
<dbReference type="Gene3D" id="3.50.50.60">
    <property type="entry name" value="FAD/NAD(P)-binding domain"/>
    <property type="match status" value="2"/>
</dbReference>
<gene>
    <name evidence="5" type="ORF">APZ16_04925</name>
</gene>
<organism evidence="5 6">
    <name type="scientific">Hadarchaeum yellowstonense</name>
    <dbReference type="NCBI Taxonomy" id="1776334"/>
    <lineage>
        <taxon>Archaea</taxon>
        <taxon>Methanobacteriati</taxon>
        <taxon>Candidatus Hadarchaeota</taxon>
        <taxon>Candidatus Hadarchaeia</taxon>
        <taxon>Candidatus Hadarchaeales</taxon>
        <taxon>Candidatus Hadarchaeaceae</taxon>
        <taxon>Candidatus Hadarchaeum</taxon>
    </lineage>
</organism>
<evidence type="ECO:0000256" key="1">
    <source>
        <dbReference type="ARBA" id="ARBA00001974"/>
    </source>
</evidence>
<evidence type="ECO:0000259" key="4">
    <source>
        <dbReference type="Pfam" id="PF07992"/>
    </source>
</evidence>
<dbReference type="SUPFAM" id="SSF51905">
    <property type="entry name" value="FAD/NAD(P)-binding domain"/>
    <property type="match status" value="2"/>
</dbReference>
<dbReference type="PRINTS" id="PR00469">
    <property type="entry name" value="PNDRDTASEII"/>
</dbReference>
<keyword evidence="2" id="KW-0285">Flavoprotein</keyword>
<evidence type="ECO:0000256" key="3">
    <source>
        <dbReference type="ARBA" id="ARBA00022827"/>
    </source>
</evidence>
<dbReference type="AlphaFoldDB" id="A0A147JVQ4"/>
<comment type="cofactor">
    <cofactor evidence="1">
        <name>FAD</name>
        <dbReference type="ChEBI" id="CHEBI:57692"/>
    </cofactor>
</comment>
<evidence type="ECO:0000313" key="5">
    <source>
        <dbReference type="EMBL" id="KUO40531.1"/>
    </source>
</evidence>
<evidence type="ECO:0000313" key="6">
    <source>
        <dbReference type="Proteomes" id="UP000074294"/>
    </source>
</evidence>
<name>A0A147JVQ4_HADYE</name>
<sequence length="401" mass="43811">MRIVIIGAGAAGVSAAETIRKLNADVEITIINEEDSLPYSPVALPEYIEGRISREQLYLWNDDRIRKMKVFYVRGKTAVNVDVNAKKVITEDGSIFSYDKLLIATGGRPVIPDELKNKRGILTLRTYSDAEAIRNKIKERVVIYGAGAVAVKTAVALRRKGIDVIILCRSRVLRRLFDEDICRLIHDLLITNGVKIVGIHEQMRLLGDPVEKLRVGTQELKCDGVIAALGVTPNLPFLDPRQIKLGRSGGVIVNEKMQTTAPGVYAAGDCCETIEITSGIQNVIALWPPAVDQGKIAALNMLGINAIYDGTLPQNIVDVFDTTFASIGSLDGEKITVRNHTTIKRFTIKNGEIVGAQLVGDVNDAGIISNVLKRKLQKTTLKEVLARKSVLAMYASSNSII</sequence>
<dbReference type="PRINTS" id="PR00368">
    <property type="entry name" value="FADPNR"/>
</dbReference>